<comment type="caution">
    <text evidence="1">The sequence shown here is derived from an EMBL/GenBank/DDBJ whole genome shotgun (WGS) entry which is preliminary data.</text>
</comment>
<evidence type="ECO:0000313" key="2">
    <source>
        <dbReference type="Proteomes" id="UP001231924"/>
    </source>
</evidence>
<keyword evidence="2" id="KW-1185">Reference proteome</keyword>
<sequence>MSIIAIGAAVKAAAEAAKALKDIHDVLDGDRGVTVTVYNHTPYELHSWGAGFDHGGWADPADQVIPPDSASVFSVRDKGFMTGVEGHVFYVVQGVDAPLERVFVKWNNPFVGSNSGAAVASQYGPADFFGRPSDRFRADGRYGSGNISQNDYEIRLR</sequence>
<protein>
    <submittedName>
        <fullName evidence="1">Uncharacterized protein</fullName>
    </submittedName>
</protein>
<dbReference type="Gene3D" id="2.60.270.50">
    <property type="match status" value="1"/>
</dbReference>
<dbReference type="EMBL" id="JASVWF010000003">
    <property type="protein sequence ID" value="MDL5157104.1"/>
    <property type="molecule type" value="Genomic_DNA"/>
</dbReference>
<reference evidence="1 2" key="1">
    <citation type="submission" date="2023-06" db="EMBL/GenBank/DDBJ databases">
        <title>Actinomycetospora Odt1-22.</title>
        <authorList>
            <person name="Supong K."/>
        </authorList>
    </citation>
    <scope>NUCLEOTIDE SEQUENCE [LARGE SCALE GENOMIC DNA]</scope>
    <source>
        <strain evidence="1 2">Odt1-22</strain>
    </source>
</reference>
<gene>
    <name evidence="1" type="ORF">QRT03_14140</name>
</gene>
<accession>A0ABT7M8V2</accession>
<dbReference type="Proteomes" id="UP001231924">
    <property type="component" value="Unassembled WGS sequence"/>
</dbReference>
<dbReference type="RefSeq" id="WP_286053506.1">
    <property type="nucleotide sequence ID" value="NZ_JASVWF010000003.1"/>
</dbReference>
<organism evidence="1 2">
    <name type="scientific">Actinomycetospora termitidis</name>
    <dbReference type="NCBI Taxonomy" id="3053470"/>
    <lineage>
        <taxon>Bacteria</taxon>
        <taxon>Bacillati</taxon>
        <taxon>Actinomycetota</taxon>
        <taxon>Actinomycetes</taxon>
        <taxon>Pseudonocardiales</taxon>
        <taxon>Pseudonocardiaceae</taxon>
        <taxon>Actinomycetospora</taxon>
    </lineage>
</organism>
<proteinExistence type="predicted"/>
<evidence type="ECO:0000313" key="1">
    <source>
        <dbReference type="EMBL" id="MDL5157104.1"/>
    </source>
</evidence>
<name>A0ABT7M8V2_9PSEU</name>